<feature type="compositionally biased region" description="Basic and acidic residues" evidence="4">
    <location>
        <begin position="242"/>
        <end position="251"/>
    </location>
</feature>
<name>A0ABR1M140_9PEZI</name>
<dbReference type="RefSeq" id="XP_066658112.1">
    <property type="nucleotide sequence ID" value="XM_066799580.1"/>
</dbReference>
<feature type="region of interest" description="Disordered" evidence="4">
    <location>
        <begin position="242"/>
        <end position="378"/>
    </location>
</feature>
<comment type="caution">
    <text evidence="5">The sequence shown here is derived from an EMBL/GenBank/DDBJ whole genome shotgun (WGS) entry which is preliminary data.</text>
</comment>
<accession>A0ABR1M140</accession>
<keyword evidence="2" id="KW-0396">Initiation factor</keyword>
<protein>
    <recommendedName>
        <fullName evidence="7">Translation initiation factor 3 N-terminal domain-containing protein</fullName>
    </recommendedName>
</protein>
<feature type="compositionally biased region" description="Basic and acidic residues" evidence="4">
    <location>
        <begin position="277"/>
        <end position="308"/>
    </location>
</feature>
<evidence type="ECO:0000256" key="4">
    <source>
        <dbReference type="SAM" id="MobiDB-lite"/>
    </source>
</evidence>
<dbReference type="Proteomes" id="UP001360953">
    <property type="component" value="Unassembled WGS sequence"/>
</dbReference>
<evidence type="ECO:0000256" key="3">
    <source>
        <dbReference type="ARBA" id="ARBA00022917"/>
    </source>
</evidence>
<evidence type="ECO:0000313" key="5">
    <source>
        <dbReference type="EMBL" id="KAK7541181.1"/>
    </source>
</evidence>
<keyword evidence="6" id="KW-1185">Reference proteome</keyword>
<organism evidence="5 6">
    <name type="scientific">Phyllosticta citribraziliensis</name>
    <dbReference type="NCBI Taxonomy" id="989973"/>
    <lineage>
        <taxon>Eukaryota</taxon>
        <taxon>Fungi</taxon>
        <taxon>Dikarya</taxon>
        <taxon>Ascomycota</taxon>
        <taxon>Pezizomycotina</taxon>
        <taxon>Dothideomycetes</taxon>
        <taxon>Dothideomycetes incertae sedis</taxon>
        <taxon>Botryosphaeriales</taxon>
        <taxon>Phyllostictaceae</taxon>
        <taxon>Phyllosticta</taxon>
    </lineage>
</organism>
<dbReference type="PANTHER" id="PTHR10938:SF0">
    <property type="entry name" value="TRANSLATION INITIATION FACTOR IF-3, MITOCHONDRIAL"/>
    <property type="match status" value="1"/>
</dbReference>
<dbReference type="Gene3D" id="3.30.110.10">
    <property type="entry name" value="Translation initiation factor 3 (IF-3), C-terminal domain"/>
    <property type="match status" value="1"/>
</dbReference>
<dbReference type="InterPro" id="IPR001288">
    <property type="entry name" value="Translation_initiation_fac_3"/>
</dbReference>
<keyword evidence="3" id="KW-0648">Protein biosynthesis</keyword>
<dbReference type="PANTHER" id="PTHR10938">
    <property type="entry name" value="TRANSLATION INITIATION FACTOR IF-3"/>
    <property type="match status" value="1"/>
</dbReference>
<comment type="similarity">
    <text evidence="1">Belongs to the IF-3 family.</text>
</comment>
<dbReference type="InterPro" id="IPR036788">
    <property type="entry name" value="T_IF-3_C_sf"/>
</dbReference>
<reference evidence="5 6" key="1">
    <citation type="submission" date="2024-04" db="EMBL/GenBank/DDBJ databases">
        <title>Phyllosticta paracitricarpa is synonymous to the EU quarantine fungus P. citricarpa based on phylogenomic analyses.</title>
        <authorList>
            <consortium name="Lawrence Berkeley National Laboratory"/>
            <person name="Van ingen-buijs V.A."/>
            <person name="Van westerhoven A.C."/>
            <person name="Haridas S."/>
            <person name="Skiadas P."/>
            <person name="Martin F."/>
            <person name="Groenewald J.Z."/>
            <person name="Crous P.W."/>
            <person name="Seidl M.F."/>
        </authorList>
    </citation>
    <scope>NUCLEOTIDE SEQUENCE [LARGE SCALE GENOMIC DNA]</scope>
    <source>
        <strain evidence="5 6">CPC 17464</strain>
    </source>
</reference>
<gene>
    <name evidence="5" type="ORF">J3D65DRAFT_617737</name>
</gene>
<proteinExistence type="inferred from homology"/>
<evidence type="ECO:0000313" key="6">
    <source>
        <dbReference type="Proteomes" id="UP001360953"/>
    </source>
</evidence>
<evidence type="ECO:0008006" key="7">
    <source>
        <dbReference type="Google" id="ProtNLM"/>
    </source>
</evidence>
<feature type="compositionally biased region" description="Basic and acidic residues" evidence="4">
    <location>
        <begin position="319"/>
        <end position="343"/>
    </location>
</feature>
<dbReference type="SUPFAM" id="SSF55200">
    <property type="entry name" value="Translation initiation factor IF3, C-terminal domain"/>
    <property type="match status" value="1"/>
</dbReference>
<sequence>MAAPRQLIRPAQALTRVLAQPSFYPARFNLAAKLQIPVALPITQIRTAIRKPFTKDRDKDPRVQKSVVDEQIGSLYVNIVQDDGTFVPKQRLRDVLKDMDRISYFLLQVAKAQEDHEHPYPVCRTVPKDELRNMEKEKNKKKKTWDDLTKVVEITWSIAKHDLDNQMKRMTQFLEQGLRVEVVLGPKKRGRTATPEEIEAVHKKIKETAASIPGIKEYAEAEGEVGRVLSLFYGKPKEKVAEEQEKQKEEAAAAAAEAQKAEDEDTSKKSKKVSRYKIKEEEKRRQAVAEEMQARNRERRAALEDPGYRRHRGMPRQESNYRQESAYEREQRRMREERQRDADSTQSPATQVRRRQTQNLGGRTGSFLTDLRADRFTR</sequence>
<dbReference type="GeneID" id="92032486"/>
<evidence type="ECO:0000256" key="2">
    <source>
        <dbReference type="ARBA" id="ARBA00022540"/>
    </source>
</evidence>
<dbReference type="EMBL" id="JBBPEH010000003">
    <property type="protein sequence ID" value="KAK7541181.1"/>
    <property type="molecule type" value="Genomic_DNA"/>
</dbReference>
<evidence type="ECO:0000256" key="1">
    <source>
        <dbReference type="ARBA" id="ARBA00005439"/>
    </source>
</evidence>